<dbReference type="AlphaFoldDB" id="A0A8J4Q3X5"/>
<feature type="compositionally biased region" description="Acidic residues" evidence="1">
    <location>
        <begin position="64"/>
        <end position="81"/>
    </location>
</feature>
<evidence type="ECO:0000313" key="3">
    <source>
        <dbReference type="Proteomes" id="UP000695562"/>
    </source>
</evidence>
<evidence type="ECO:0000256" key="1">
    <source>
        <dbReference type="SAM" id="MobiDB-lite"/>
    </source>
</evidence>
<comment type="caution">
    <text evidence="2">The sequence shown here is derived from an EMBL/GenBank/DDBJ whole genome shotgun (WGS) entry which is preliminary data.</text>
</comment>
<dbReference type="OrthoDB" id="10593080at2759"/>
<reference evidence="2" key="1">
    <citation type="submission" date="2020-01" db="EMBL/GenBank/DDBJ databases">
        <title>Development of genomics and gene disruption for Polysphondylium violaceum indicates a role for the polyketide synthase stlB in stalk morphogenesis.</title>
        <authorList>
            <person name="Narita B."/>
            <person name="Kawabe Y."/>
            <person name="Kin K."/>
            <person name="Saito T."/>
            <person name="Gibbs R."/>
            <person name="Kuspa A."/>
            <person name="Muzny D."/>
            <person name="Queller D."/>
            <person name="Richards S."/>
            <person name="Strassman J."/>
            <person name="Sucgang R."/>
            <person name="Worley K."/>
            <person name="Schaap P."/>
        </authorList>
    </citation>
    <scope>NUCLEOTIDE SEQUENCE</scope>
    <source>
        <strain evidence="2">QSvi11</strain>
    </source>
</reference>
<organism evidence="2 3">
    <name type="scientific">Polysphondylium violaceum</name>
    <dbReference type="NCBI Taxonomy" id="133409"/>
    <lineage>
        <taxon>Eukaryota</taxon>
        <taxon>Amoebozoa</taxon>
        <taxon>Evosea</taxon>
        <taxon>Eumycetozoa</taxon>
        <taxon>Dictyostelia</taxon>
        <taxon>Dictyosteliales</taxon>
        <taxon>Dictyosteliaceae</taxon>
        <taxon>Polysphondylium</taxon>
    </lineage>
</organism>
<protein>
    <submittedName>
        <fullName evidence="2">Uncharacterized protein</fullName>
    </submittedName>
</protein>
<proteinExistence type="predicted"/>
<name>A0A8J4Q3X5_9MYCE</name>
<feature type="compositionally biased region" description="Low complexity" evidence="1">
    <location>
        <begin position="1"/>
        <end position="22"/>
    </location>
</feature>
<gene>
    <name evidence="2" type="ORF">CYY_000402</name>
</gene>
<feature type="region of interest" description="Disordered" evidence="1">
    <location>
        <begin position="56"/>
        <end position="81"/>
    </location>
</feature>
<keyword evidence="3" id="KW-1185">Reference proteome</keyword>
<evidence type="ECO:0000313" key="2">
    <source>
        <dbReference type="EMBL" id="KAF2078310.1"/>
    </source>
</evidence>
<accession>A0A8J4Q3X5</accession>
<dbReference type="EMBL" id="AJWJ01000007">
    <property type="protein sequence ID" value="KAF2078310.1"/>
    <property type="molecule type" value="Genomic_DNA"/>
</dbReference>
<dbReference type="Proteomes" id="UP000695562">
    <property type="component" value="Unassembled WGS sequence"/>
</dbReference>
<feature type="region of interest" description="Disordered" evidence="1">
    <location>
        <begin position="1"/>
        <end position="27"/>
    </location>
</feature>
<sequence>MSQDTDSTTTTTIDNNNTNNDTVVEEEAPKVYELTATDHINKNLLEMFKNRMDSGQFSKYHENNDDEDNGEFDDDVEEPTK</sequence>